<dbReference type="InterPro" id="IPR013655">
    <property type="entry name" value="PAS_fold_3"/>
</dbReference>
<dbReference type="AlphaFoldDB" id="A0A077F7X1"/>
<accession>A0A077F7X1</accession>
<dbReference type="OrthoDB" id="9812260at2"/>
<dbReference type="CDD" id="cd00130">
    <property type="entry name" value="PAS"/>
    <property type="match status" value="1"/>
</dbReference>
<proteinExistence type="predicted"/>
<organism evidence="8 9">
    <name type="scientific">Pseudomonas alkylphenolica</name>
    <dbReference type="NCBI Taxonomy" id="237609"/>
    <lineage>
        <taxon>Bacteria</taxon>
        <taxon>Pseudomonadati</taxon>
        <taxon>Pseudomonadota</taxon>
        <taxon>Gammaproteobacteria</taxon>
        <taxon>Pseudomonadales</taxon>
        <taxon>Pseudomonadaceae</taxon>
        <taxon>Pseudomonas</taxon>
    </lineage>
</organism>
<dbReference type="RefSeq" id="WP_038605414.1">
    <property type="nucleotide sequence ID" value="NZ_CP009048.1"/>
</dbReference>
<evidence type="ECO:0000256" key="1">
    <source>
        <dbReference type="ARBA" id="ARBA00001946"/>
    </source>
</evidence>
<sequence length="329" mass="37249">MVNKKPTSQPHNEPPELAQALLALMHAQGEVARLSEREQLFSSLLDSVNAVLWAFDWESRQVLYVSPAYERIFGRPAHLLLADFNEWRDSIYPDDLDYAERSLAEVLVKGAVEDREYRIIDADGNVRWLSDKCFINQQTDSEHRLIVVGMAEDITEKKRVEGELQLLATTDVLTQSSNRRHFFDCAQQAFEAARREHTPLTFLLLDIDDFKQINDTYGHQEGDYVLQHIADTGKAVLRHGDLFGRIGGEEFAAVFPGCTPQVAEQIAERLQREIQRLEFSHDQQVFGVTVSQGLTGISEVDSSLDSLFARADAAMYQAKRQGKNQIVIG</sequence>
<dbReference type="PANTHER" id="PTHR45138">
    <property type="entry name" value="REGULATORY COMPONENTS OF SENSORY TRANSDUCTION SYSTEM"/>
    <property type="match status" value="1"/>
</dbReference>
<dbReference type="eggNOG" id="COG2199">
    <property type="taxonomic scope" value="Bacteria"/>
</dbReference>
<dbReference type="Pfam" id="PF00990">
    <property type="entry name" value="GGDEF"/>
    <property type="match status" value="1"/>
</dbReference>
<dbReference type="InterPro" id="IPR000014">
    <property type="entry name" value="PAS"/>
</dbReference>
<dbReference type="Gene3D" id="3.30.70.270">
    <property type="match status" value="1"/>
</dbReference>
<dbReference type="CDD" id="cd01949">
    <property type="entry name" value="GGDEF"/>
    <property type="match status" value="1"/>
</dbReference>
<dbReference type="PROSITE" id="PS50113">
    <property type="entry name" value="PAC"/>
    <property type="match status" value="1"/>
</dbReference>
<dbReference type="InterPro" id="IPR000160">
    <property type="entry name" value="GGDEF_dom"/>
</dbReference>
<dbReference type="eggNOG" id="COG2202">
    <property type="taxonomic scope" value="Bacteria"/>
</dbReference>
<comment type="cofactor">
    <cofactor evidence="1">
        <name>Mg(2+)</name>
        <dbReference type="ChEBI" id="CHEBI:18420"/>
    </cofactor>
</comment>
<evidence type="ECO:0000313" key="8">
    <source>
        <dbReference type="EMBL" id="AIL59416.1"/>
    </source>
</evidence>
<dbReference type="NCBIfam" id="TIGR00254">
    <property type="entry name" value="GGDEF"/>
    <property type="match status" value="1"/>
</dbReference>
<comment type="catalytic activity">
    <reaction evidence="4">
        <text>2 GTP = 3',3'-c-di-GMP + 2 diphosphate</text>
        <dbReference type="Rhea" id="RHEA:24898"/>
        <dbReference type="ChEBI" id="CHEBI:33019"/>
        <dbReference type="ChEBI" id="CHEBI:37565"/>
        <dbReference type="ChEBI" id="CHEBI:58805"/>
        <dbReference type="EC" id="2.7.7.65"/>
    </reaction>
</comment>
<dbReference type="Pfam" id="PF08447">
    <property type="entry name" value="PAS_3"/>
    <property type="match status" value="1"/>
</dbReference>
<dbReference type="GO" id="GO:0005886">
    <property type="term" value="C:plasma membrane"/>
    <property type="evidence" value="ECO:0007669"/>
    <property type="project" value="UniProtKB-SubCell"/>
</dbReference>
<protein>
    <recommendedName>
        <fullName evidence="3">diguanylate cyclase</fullName>
        <ecNumber evidence="3">2.7.7.65</ecNumber>
    </recommendedName>
</protein>
<evidence type="ECO:0000259" key="5">
    <source>
        <dbReference type="PROSITE" id="PS50112"/>
    </source>
</evidence>
<dbReference type="FunFam" id="3.30.70.270:FF:000001">
    <property type="entry name" value="Diguanylate cyclase domain protein"/>
    <property type="match status" value="1"/>
</dbReference>
<dbReference type="GO" id="GO:0043709">
    <property type="term" value="P:cell adhesion involved in single-species biofilm formation"/>
    <property type="evidence" value="ECO:0007669"/>
    <property type="project" value="TreeGrafter"/>
</dbReference>
<dbReference type="InterPro" id="IPR043128">
    <property type="entry name" value="Rev_trsase/Diguanyl_cyclase"/>
</dbReference>
<evidence type="ECO:0000256" key="3">
    <source>
        <dbReference type="ARBA" id="ARBA00012528"/>
    </source>
</evidence>
<dbReference type="HOGENOM" id="CLU_000445_11_4_6"/>
<dbReference type="NCBIfam" id="TIGR00229">
    <property type="entry name" value="sensory_box"/>
    <property type="match status" value="1"/>
</dbReference>
<dbReference type="GO" id="GO:0052621">
    <property type="term" value="F:diguanylate cyclase activity"/>
    <property type="evidence" value="ECO:0007669"/>
    <property type="project" value="UniProtKB-EC"/>
</dbReference>
<dbReference type="SMART" id="SM00267">
    <property type="entry name" value="GGDEF"/>
    <property type="match status" value="1"/>
</dbReference>
<feature type="domain" description="GGDEF" evidence="7">
    <location>
        <begin position="198"/>
        <end position="329"/>
    </location>
</feature>
<dbReference type="Proteomes" id="UP000028931">
    <property type="component" value="Chromosome"/>
</dbReference>
<feature type="domain" description="PAS" evidence="5">
    <location>
        <begin position="37"/>
        <end position="110"/>
    </location>
</feature>
<evidence type="ECO:0000313" key="9">
    <source>
        <dbReference type="Proteomes" id="UP000028931"/>
    </source>
</evidence>
<dbReference type="EC" id="2.7.7.65" evidence="3"/>
<dbReference type="InterPro" id="IPR000700">
    <property type="entry name" value="PAS-assoc_C"/>
</dbReference>
<dbReference type="PROSITE" id="PS50112">
    <property type="entry name" value="PAS"/>
    <property type="match status" value="1"/>
</dbReference>
<dbReference type="EMBL" id="CP009048">
    <property type="protein sequence ID" value="AIL59416.1"/>
    <property type="molecule type" value="Genomic_DNA"/>
</dbReference>
<evidence type="ECO:0000259" key="6">
    <source>
        <dbReference type="PROSITE" id="PS50113"/>
    </source>
</evidence>
<dbReference type="InterPro" id="IPR029787">
    <property type="entry name" value="Nucleotide_cyclase"/>
</dbReference>
<name>A0A077F7X1_9PSED</name>
<comment type="subcellular location">
    <subcellularLocation>
        <location evidence="2">Cell inner membrane</location>
    </subcellularLocation>
</comment>
<dbReference type="PANTHER" id="PTHR45138:SF9">
    <property type="entry name" value="DIGUANYLATE CYCLASE DGCM-RELATED"/>
    <property type="match status" value="1"/>
</dbReference>
<dbReference type="SMART" id="SM00091">
    <property type="entry name" value="PAS"/>
    <property type="match status" value="1"/>
</dbReference>
<dbReference type="SUPFAM" id="SSF55785">
    <property type="entry name" value="PYP-like sensor domain (PAS domain)"/>
    <property type="match status" value="1"/>
</dbReference>
<dbReference type="GO" id="GO:1902201">
    <property type="term" value="P:negative regulation of bacterial-type flagellum-dependent cell motility"/>
    <property type="evidence" value="ECO:0007669"/>
    <property type="project" value="TreeGrafter"/>
</dbReference>
<dbReference type="InterPro" id="IPR035965">
    <property type="entry name" value="PAS-like_dom_sf"/>
</dbReference>
<reference evidence="8 9" key="1">
    <citation type="submission" date="2014-07" db="EMBL/GenBank/DDBJ databases">
        <authorList>
            <person name="Lee K."/>
            <person name="Lim J.Y."/>
            <person name="Hwang I."/>
        </authorList>
    </citation>
    <scope>NUCLEOTIDE SEQUENCE [LARGE SCALE GENOMIC DNA]</scope>
    <source>
        <strain evidence="8 9">KL28</strain>
    </source>
</reference>
<feature type="domain" description="PAC" evidence="6">
    <location>
        <begin position="113"/>
        <end position="166"/>
    </location>
</feature>
<gene>
    <name evidence="8" type="ORF">PSAKL28_01780</name>
</gene>
<dbReference type="InterPro" id="IPR050469">
    <property type="entry name" value="Diguanylate_Cyclase"/>
</dbReference>
<evidence type="ECO:0000256" key="2">
    <source>
        <dbReference type="ARBA" id="ARBA00004533"/>
    </source>
</evidence>
<evidence type="ECO:0000259" key="7">
    <source>
        <dbReference type="PROSITE" id="PS50887"/>
    </source>
</evidence>
<dbReference type="SUPFAM" id="SSF55073">
    <property type="entry name" value="Nucleotide cyclase"/>
    <property type="match status" value="1"/>
</dbReference>
<dbReference type="PROSITE" id="PS50887">
    <property type="entry name" value="GGDEF"/>
    <property type="match status" value="1"/>
</dbReference>
<dbReference type="Gene3D" id="3.30.450.20">
    <property type="entry name" value="PAS domain"/>
    <property type="match status" value="1"/>
</dbReference>
<evidence type="ECO:0000256" key="4">
    <source>
        <dbReference type="ARBA" id="ARBA00034247"/>
    </source>
</evidence>
<dbReference type="KEGG" id="palk:PSAKL28_01780"/>